<dbReference type="GO" id="GO:0004842">
    <property type="term" value="F:ubiquitin-protein transferase activity"/>
    <property type="evidence" value="ECO:0007669"/>
    <property type="project" value="InterPro"/>
</dbReference>
<dbReference type="AlphaFoldDB" id="X6LCV4"/>
<dbReference type="SUPFAM" id="SSF57850">
    <property type="entry name" value="RING/U-box"/>
    <property type="match status" value="1"/>
</dbReference>
<evidence type="ECO:0000313" key="2">
    <source>
        <dbReference type="EMBL" id="ETN99842.1"/>
    </source>
</evidence>
<dbReference type="PROSITE" id="PS51698">
    <property type="entry name" value="U_BOX"/>
    <property type="match status" value="1"/>
</dbReference>
<dbReference type="InterPro" id="IPR003613">
    <property type="entry name" value="Ubox_domain"/>
</dbReference>
<dbReference type="PANTHER" id="PTHR46573:SF1">
    <property type="entry name" value="WD REPEAT, SAM AND U-BOX DOMAIN-CONTAINING PROTEIN 1"/>
    <property type="match status" value="1"/>
</dbReference>
<feature type="domain" description="U-box" evidence="1">
    <location>
        <begin position="338"/>
        <end position="415"/>
    </location>
</feature>
<dbReference type="Gene3D" id="1.10.150.50">
    <property type="entry name" value="Transcription Factor, Ets-1"/>
    <property type="match status" value="1"/>
</dbReference>
<dbReference type="CDD" id="cd16453">
    <property type="entry name" value="RING-Ubox"/>
    <property type="match status" value="1"/>
</dbReference>
<dbReference type="InterPro" id="IPR052085">
    <property type="entry name" value="WD-SAM-U-box"/>
</dbReference>
<dbReference type="Pfam" id="PF04564">
    <property type="entry name" value="U-box"/>
    <property type="match status" value="1"/>
</dbReference>
<protein>
    <recommendedName>
        <fullName evidence="1">U-box domain-containing protein</fullName>
    </recommendedName>
</protein>
<comment type="caution">
    <text evidence="2">The sequence shown here is derived from an EMBL/GenBank/DDBJ whole genome shotgun (WGS) entry which is preliminary data.</text>
</comment>
<reference evidence="2 3" key="1">
    <citation type="journal article" date="2013" name="Curr. Biol.">
        <title>The Genome of the Foraminiferan Reticulomyxa filosa.</title>
        <authorList>
            <person name="Glockner G."/>
            <person name="Hulsmann N."/>
            <person name="Schleicher M."/>
            <person name="Noegel A.A."/>
            <person name="Eichinger L."/>
            <person name="Gallinger C."/>
            <person name="Pawlowski J."/>
            <person name="Sierra R."/>
            <person name="Euteneuer U."/>
            <person name="Pillet L."/>
            <person name="Moustafa A."/>
            <person name="Platzer M."/>
            <person name="Groth M."/>
            <person name="Szafranski K."/>
            <person name="Schliwa M."/>
        </authorList>
    </citation>
    <scope>NUCLEOTIDE SEQUENCE [LARGE SCALE GENOMIC DNA]</scope>
</reference>
<dbReference type="InterPro" id="IPR013761">
    <property type="entry name" value="SAM/pointed_sf"/>
</dbReference>
<evidence type="ECO:0000313" key="3">
    <source>
        <dbReference type="Proteomes" id="UP000023152"/>
    </source>
</evidence>
<dbReference type="InterPro" id="IPR013083">
    <property type="entry name" value="Znf_RING/FYVE/PHD"/>
</dbReference>
<sequence length="448" mass="53170">MQGGNEKQPDREEVLQKEIAALREEIEKLKRETRYVLPKETTMPDATSMELEQCARNEHCPEIEESMVEIKDKMKEWQTLMVMPDFTELKSEDIWANDGTFQVWKRQQLQQMEDMSSMVISVLQCQQKLSEEREKKATELKKRKQEYVQVECMCETQLQTKEQLKAQVEICFRQCVDAIQKWNDFVTKKIQTKKEVRLLQHALDMRQTLDMQCEEHFNKLKEWNELMEQQIYKKDEWIADMYEQLQKTWYKWTPQEITVFMAQTLKCEKAEMSKLHGLLCKHNINGQSLLSISKKEFIDIFQIQSFAKASLIFDNIHKIAAKYPIPNGQQQKREPDPTIPTEFLCPLSKTIMNDPVIALDQITYDRLSLQNFCRDKTNPLSPCNGKPLTKNGELLLYSNHSLRRRIQQCAKVIFFWFCKNLEHNTIHIKVIFFEKSVSHFKLHSIQKE</sequence>
<organism evidence="2 3">
    <name type="scientific">Reticulomyxa filosa</name>
    <dbReference type="NCBI Taxonomy" id="46433"/>
    <lineage>
        <taxon>Eukaryota</taxon>
        <taxon>Sar</taxon>
        <taxon>Rhizaria</taxon>
        <taxon>Retaria</taxon>
        <taxon>Foraminifera</taxon>
        <taxon>Monothalamids</taxon>
        <taxon>Reticulomyxidae</taxon>
        <taxon>Reticulomyxa</taxon>
    </lineage>
</organism>
<dbReference type="SMART" id="SM00504">
    <property type="entry name" value="Ubox"/>
    <property type="match status" value="1"/>
</dbReference>
<proteinExistence type="predicted"/>
<dbReference type="EMBL" id="ASPP01042737">
    <property type="protein sequence ID" value="ETN99842.1"/>
    <property type="molecule type" value="Genomic_DNA"/>
</dbReference>
<dbReference type="PANTHER" id="PTHR46573">
    <property type="entry name" value="WD REPEAT, SAM AND U-BOX DOMAIN-CONTAINING PROTEIN 1"/>
    <property type="match status" value="1"/>
</dbReference>
<accession>X6LCV4</accession>
<evidence type="ECO:0000259" key="1">
    <source>
        <dbReference type="PROSITE" id="PS51698"/>
    </source>
</evidence>
<dbReference type="SUPFAM" id="SSF47769">
    <property type="entry name" value="SAM/Pointed domain"/>
    <property type="match status" value="1"/>
</dbReference>
<keyword evidence="3" id="KW-1185">Reference proteome</keyword>
<dbReference type="Proteomes" id="UP000023152">
    <property type="component" value="Unassembled WGS sequence"/>
</dbReference>
<dbReference type="GO" id="GO:0016567">
    <property type="term" value="P:protein ubiquitination"/>
    <property type="evidence" value="ECO:0007669"/>
    <property type="project" value="InterPro"/>
</dbReference>
<dbReference type="Gene3D" id="3.30.40.10">
    <property type="entry name" value="Zinc/RING finger domain, C3HC4 (zinc finger)"/>
    <property type="match status" value="1"/>
</dbReference>
<name>X6LCV4_RETFI</name>
<gene>
    <name evidence="2" type="ORF">RFI_37624</name>
</gene>